<feature type="region of interest" description="Disordered" evidence="7">
    <location>
        <begin position="1"/>
        <end position="29"/>
    </location>
</feature>
<gene>
    <name evidence="9" type="primary">flgM</name>
    <name evidence="9" type="ORF">RYX45_13960</name>
</gene>
<keyword evidence="6" id="KW-0804">Transcription</keyword>
<keyword evidence="5" id="KW-0805">Transcription regulation</keyword>
<dbReference type="AlphaFoldDB" id="A0AAJ2U350"/>
<evidence type="ECO:0000256" key="3">
    <source>
        <dbReference type="ARBA" id="ARBA00022491"/>
    </source>
</evidence>
<evidence type="ECO:0000256" key="2">
    <source>
        <dbReference type="ARBA" id="ARBA00017823"/>
    </source>
</evidence>
<proteinExistence type="inferred from homology"/>
<feature type="compositionally biased region" description="Polar residues" evidence="7">
    <location>
        <begin position="1"/>
        <end position="14"/>
    </location>
</feature>
<dbReference type="Proteomes" id="UP001285636">
    <property type="component" value="Unassembled WGS sequence"/>
</dbReference>
<evidence type="ECO:0000256" key="6">
    <source>
        <dbReference type="ARBA" id="ARBA00023163"/>
    </source>
</evidence>
<name>A0AAJ2U350_ALKPS</name>
<organism evidence="9 10">
    <name type="scientific">Alkalihalophilus pseudofirmus</name>
    <name type="common">Bacillus pseudofirmus</name>
    <dbReference type="NCBI Taxonomy" id="79885"/>
    <lineage>
        <taxon>Bacteria</taxon>
        <taxon>Bacillati</taxon>
        <taxon>Bacillota</taxon>
        <taxon>Bacilli</taxon>
        <taxon>Bacillales</taxon>
        <taxon>Bacillaceae</taxon>
        <taxon>Alkalihalophilus</taxon>
    </lineage>
</organism>
<dbReference type="InterPro" id="IPR007412">
    <property type="entry name" value="FlgM"/>
</dbReference>
<dbReference type="GO" id="GO:0045892">
    <property type="term" value="P:negative regulation of DNA-templated transcription"/>
    <property type="evidence" value="ECO:0007669"/>
    <property type="project" value="InterPro"/>
</dbReference>
<protein>
    <recommendedName>
        <fullName evidence="2">Negative regulator of flagellin synthesis</fullName>
    </recommendedName>
</protein>
<comment type="similarity">
    <text evidence="1">Belongs to the FlgM family.</text>
</comment>
<sequence>MKINPYQSVQQNPYRKQVDTSEKLQGAKKKVDKLEISTEALEMQKGNPIEKAREEKVEALKKQIEAGEYKVNPEAVAKKMYEFWNDK</sequence>
<dbReference type="SUPFAM" id="SSF101498">
    <property type="entry name" value="Anti-sigma factor FlgM"/>
    <property type="match status" value="1"/>
</dbReference>
<dbReference type="GO" id="GO:0044781">
    <property type="term" value="P:bacterial-type flagellum organization"/>
    <property type="evidence" value="ECO:0007669"/>
    <property type="project" value="UniProtKB-KW"/>
</dbReference>
<keyword evidence="9" id="KW-0966">Cell projection</keyword>
<keyword evidence="9" id="KW-0969">Cilium</keyword>
<keyword evidence="4" id="KW-1005">Bacterial flagellum biogenesis</keyword>
<evidence type="ECO:0000256" key="5">
    <source>
        <dbReference type="ARBA" id="ARBA00023015"/>
    </source>
</evidence>
<dbReference type="NCBIfam" id="TIGR03824">
    <property type="entry name" value="FlgM_jcvi"/>
    <property type="match status" value="1"/>
</dbReference>
<evidence type="ECO:0000259" key="8">
    <source>
        <dbReference type="Pfam" id="PF04316"/>
    </source>
</evidence>
<accession>A0AAJ2U350</accession>
<keyword evidence="9" id="KW-0282">Flagellum</keyword>
<dbReference type="EMBL" id="JAWJAY010000003">
    <property type="protein sequence ID" value="MDV2886290.1"/>
    <property type="molecule type" value="Genomic_DNA"/>
</dbReference>
<dbReference type="InterPro" id="IPR035890">
    <property type="entry name" value="Anti-sigma-28_factor_FlgM_sf"/>
</dbReference>
<dbReference type="RefSeq" id="WP_323467086.1">
    <property type="nucleotide sequence ID" value="NZ_CP144224.1"/>
</dbReference>
<reference evidence="9" key="1">
    <citation type="submission" date="2023-10" db="EMBL/GenBank/DDBJ databases">
        <title>Screening of Alkalihalophilus pseudofirmusBZ-TG-HK211 and Its Alleviation of Salt Stress on Rapeseed Growth.</title>
        <authorList>
            <person name="Zhao B."/>
            <person name="Guo T."/>
        </authorList>
    </citation>
    <scope>NUCLEOTIDE SEQUENCE</scope>
    <source>
        <strain evidence="9">BZ-TG-HK211</strain>
    </source>
</reference>
<feature type="domain" description="Anti-sigma-28 factor FlgM C-terminal" evidence="8">
    <location>
        <begin position="32"/>
        <end position="81"/>
    </location>
</feature>
<evidence type="ECO:0000256" key="7">
    <source>
        <dbReference type="SAM" id="MobiDB-lite"/>
    </source>
</evidence>
<dbReference type="Pfam" id="PF04316">
    <property type="entry name" value="FlgM"/>
    <property type="match status" value="1"/>
</dbReference>
<keyword evidence="3" id="KW-0678">Repressor</keyword>
<evidence type="ECO:0000256" key="4">
    <source>
        <dbReference type="ARBA" id="ARBA00022795"/>
    </source>
</evidence>
<evidence type="ECO:0000313" key="9">
    <source>
        <dbReference type="EMBL" id="MDV2886290.1"/>
    </source>
</evidence>
<dbReference type="Gene3D" id="6.10.140.30">
    <property type="entry name" value="Anti-sigma-28 factor FlgM"/>
    <property type="match status" value="1"/>
</dbReference>
<dbReference type="InterPro" id="IPR031316">
    <property type="entry name" value="FlgM_C"/>
</dbReference>
<evidence type="ECO:0000256" key="1">
    <source>
        <dbReference type="ARBA" id="ARBA00005322"/>
    </source>
</evidence>
<evidence type="ECO:0000313" key="10">
    <source>
        <dbReference type="Proteomes" id="UP001285636"/>
    </source>
</evidence>
<comment type="caution">
    <text evidence="9">The sequence shown here is derived from an EMBL/GenBank/DDBJ whole genome shotgun (WGS) entry which is preliminary data.</text>
</comment>